<evidence type="ECO:0000313" key="1">
    <source>
        <dbReference type="EMBL" id="MCP2272645.1"/>
    </source>
</evidence>
<evidence type="ECO:0000313" key="2">
    <source>
        <dbReference type="Proteomes" id="UP001205185"/>
    </source>
</evidence>
<dbReference type="EMBL" id="JAMTCO010000013">
    <property type="protein sequence ID" value="MCP2272645.1"/>
    <property type="molecule type" value="Genomic_DNA"/>
</dbReference>
<reference evidence="1 2" key="1">
    <citation type="submission" date="2022-06" db="EMBL/GenBank/DDBJ databases">
        <title>Genomic Encyclopedia of Archaeal and Bacterial Type Strains, Phase II (KMG-II): from individual species to whole genera.</title>
        <authorList>
            <person name="Goeker M."/>
        </authorList>
    </citation>
    <scope>NUCLEOTIDE SEQUENCE [LARGE SCALE GENOMIC DNA]</scope>
    <source>
        <strain evidence="1 2">DSM 44255</strain>
    </source>
</reference>
<dbReference type="Gene3D" id="3.40.50.300">
    <property type="entry name" value="P-loop containing nucleotide triphosphate hydrolases"/>
    <property type="match status" value="1"/>
</dbReference>
<protein>
    <recommendedName>
        <fullName evidence="3">NACHT domain-containing protein</fullName>
    </recommendedName>
</protein>
<organism evidence="1 2">
    <name type="scientific">Actinokineospora diospyrosa</name>
    <dbReference type="NCBI Taxonomy" id="103728"/>
    <lineage>
        <taxon>Bacteria</taxon>
        <taxon>Bacillati</taxon>
        <taxon>Actinomycetota</taxon>
        <taxon>Actinomycetes</taxon>
        <taxon>Pseudonocardiales</taxon>
        <taxon>Pseudonocardiaceae</taxon>
        <taxon>Actinokineospora</taxon>
    </lineage>
</organism>
<dbReference type="InterPro" id="IPR027417">
    <property type="entry name" value="P-loop_NTPase"/>
</dbReference>
<comment type="caution">
    <text evidence="1">The sequence shown here is derived from an EMBL/GenBank/DDBJ whole genome shotgun (WGS) entry which is preliminary data.</text>
</comment>
<gene>
    <name evidence="1" type="ORF">LV75_005171</name>
</gene>
<dbReference type="RefSeq" id="WP_253889570.1">
    <property type="nucleotide sequence ID" value="NZ_BAAAVB010000008.1"/>
</dbReference>
<dbReference type="Proteomes" id="UP001205185">
    <property type="component" value="Unassembled WGS sequence"/>
</dbReference>
<proteinExistence type="predicted"/>
<name>A0ABT1IJ27_9PSEU</name>
<sequence length="71" mass="7982">MDFPKHIAHGQLTVNKRSDNVEWLVACFRRMRSRRLVITGGAGTGKTTLALQLLLELLNTRTNNEPVPVLL</sequence>
<keyword evidence="2" id="KW-1185">Reference proteome</keyword>
<accession>A0ABT1IJ27</accession>
<evidence type="ECO:0008006" key="3">
    <source>
        <dbReference type="Google" id="ProtNLM"/>
    </source>
</evidence>
<dbReference type="SUPFAM" id="SSF52540">
    <property type="entry name" value="P-loop containing nucleoside triphosphate hydrolases"/>
    <property type="match status" value="1"/>
</dbReference>